<dbReference type="GO" id="GO:0005829">
    <property type="term" value="C:cytosol"/>
    <property type="evidence" value="ECO:0007669"/>
    <property type="project" value="Ensembl"/>
</dbReference>
<dbReference type="FunCoup" id="H0ZNK0">
    <property type="interactions" value="767"/>
</dbReference>
<dbReference type="HOGENOM" id="CLU_004553_2_1_1"/>
<feature type="domain" description="Aminoacyl-transfer RNA synthetases class-II family profile" evidence="18">
    <location>
        <begin position="328"/>
        <end position="631"/>
    </location>
</feature>
<dbReference type="InParanoid" id="H0ZNK0"/>
<feature type="compositionally biased region" description="Polar residues" evidence="17">
    <location>
        <begin position="11"/>
        <end position="22"/>
    </location>
</feature>
<feature type="compositionally biased region" description="Low complexity" evidence="17">
    <location>
        <begin position="74"/>
        <end position="84"/>
    </location>
</feature>
<evidence type="ECO:0000256" key="8">
    <source>
        <dbReference type="ARBA" id="ARBA00022598"/>
    </source>
</evidence>
<reference evidence="19" key="2">
    <citation type="submission" date="2025-08" db="UniProtKB">
        <authorList>
            <consortium name="Ensembl"/>
        </authorList>
    </citation>
    <scope>IDENTIFICATION</scope>
</reference>
<dbReference type="GO" id="GO:0003723">
    <property type="term" value="F:RNA binding"/>
    <property type="evidence" value="ECO:0007669"/>
    <property type="project" value="TreeGrafter"/>
</dbReference>
<dbReference type="OMA" id="WVHEIRD"/>
<evidence type="ECO:0000256" key="4">
    <source>
        <dbReference type="ARBA" id="ARBA00012841"/>
    </source>
</evidence>
<dbReference type="SUPFAM" id="SSF55681">
    <property type="entry name" value="Class II aaRS and biotin synthetases"/>
    <property type="match status" value="1"/>
</dbReference>
<evidence type="ECO:0000256" key="1">
    <source>
        <dbReference type="ARBA" id="ARBA00003170"/>
    </source>
</evidence>
<evidence type="ECO:0000256" key="16">
    <source>
        <dbReference type="ARBA" id="ARBA00047904"/>
    </source>
</evidence>
<reference evidence="19" key="3">
    <citation type="submission" date="2025-09" db="UniProtKB">
        <authorList>
            <consortium name="Ensembl"/>
        </authorList>
    </citation>
    <scope>IDENTIFICATION</scope>
</reference>
<organism evidence="19 20">
    <name type="scientific">Taeniopygia guttata</name>
    <name type="common">Zebra finch</name>
    <name type="synonym">Poephila guttata</name>
    <dbReference type="NCBI Taxonomy" id="59729"/>
    <lineage>
        <taxon>Eukaryota</taxon>
        <taxon>Metazoa</taxon>
        <taxon>Chordata</taxon>
        <taxon>Craniata</taxon>
        <taxon>Vertebrata</taxon>
        <taxon>Euteleostomi</taxon>
        <taxon>Archelosauria</taxon>
        <taxon>Archosauria</taxon>
        <taxon>Dinosauria</taxon>
        <taxon>Saurischia</taxon>
        <taxon>Theropoda</taxon>
        <taxon>Coelurosauria</taxon>
        <taxon>Aves</taxon>
        <taxon>Neognathae</taxon>
        <taxon>Neoaves</taxon>
        <taxon>Telluraves</taxon>
        <taxon>Australaves</taxon>
        <taxon>Passeriformes</taxon>
        <taxon>Passeroidea</taxon>
        <taxon>Estrildidae</taxon>
        <taxon>Estrildinae</taxon>
        <taxon>Taeniopygia</taxon>
    </lineage>
</organism>
<dbReference type="InterPro" id="IPR012340">
    <property type="entry name" value="NA-bd_OB-fold"/>
</dbReference>
<keyword evidence="11" id="KW-0648">Protein biosynthesis</keyword>
<evidence type="ECO:0000256" key="17">
    <source>
        <dbReference type="SAM" id="MobiDB-lite"/>
    </source>
</evidence>
<dbReference type="SUPFAM" id="SSF50249">
    <property type="entry name" value="Nucleic acid-binding proteins"/>
    <property type="match status" value="1"/>
</dbReference>
<sequence>MDCGAGRARTTVPQPCPAQQHSPQHHQRGAGGAETGQAGGSSRRTAPEGSAAPPPPPPRPRPQPALRARRAERAGAALAILSAGAGRGRGGRGALARTGRAEAAWRVRGRVGPCGAVRGREGRARRRRMPSAAGRGHGQDRRPDNEDSSAADDYAKERYGVSSMIQSQEKPDRVLVRVKDLTLEKADEEVWVRGRIHTSRAKGKQCFLVLRQQQFNIQALVAVGQHASKQMVKFAANITKESIVDIEGVVRKAHQKIGGCTQQDVELHVQRIYVISSAEPRLPLQLDDAVRPEVEGEEDGRATVNQDTRLDNRIIDLRTSTSQAIFCLQSGICQLFRETLIRKGFVEIQTPKIISAASEGGANVFTVSYFKTSAYLAQSPQLYKQMCICADFEKVFCVGPVFRAEDSNTHRHLTEFVGLDIEMAFNYHYHEVVDEIADTLVQIFKGLQERFQTEIQTVSKQFPCEPFKFLEPTLRLEYREGVAMLREAGVEMGDEEDLSTPNEKLLGRLVKEKYDTDFYILDKYPLAVRPFYTMPDPANPKTSNSYDMFMRGEEILSGAQRIHDPQLLTERAKHHGIDLEKIKAYIDSFRFGAPPHAGGGIGLERVTMLYLGLHNVRQTSMFPRDPKRLTP</sequence>
<name>H0ZNK0_TAEGU</name>
<comment type="catalytic activity">
    <reaction evidence="16">
        <text>tRNA(Asp) + L-aspartate + ATP = L-aspartyl-tRNA(Asp) + AMP + diphosphate</text>
        <dbReference type="Rhea" id="RHEA:19649"/>
        <dbReference type="Rhea" id="RHEA-COMP:9660"/>
        <dbReference type="Rhea" id="RHEA-COMP:9678"/>
        <dbReference type="ChEBI" id="CHEBI:29991"/>
        <dbReference type="ChEBI" id="CHEBI:30616"/>
        <dbReference type="ChEBI" id="CHEBI:33019"/>
        <dbReference type="ChEBI" id="CHEBI:78442"/>
        <dbReference type="ChEBI" id="CHEBI:78516"/>
        <dbReference type="ChEBI" id="CHEBI:456215"/>
        <dbReference type="EC" id="6.1.1.12"/>
    </reaction>
</comment>
<keyword evidence="6" id="KW-0963">Cytoplasm</keyword>
<dbReference type="HAMAP" id="MF_02075">
    <property type="entry name" value="Asp_tRNA_synth_type2"/>
    <property type="match status" value="1"/>
</dbReference>
<keyword evidence="12" id="KW-0007">Acetylation</keyword>
<keyword evidence="20" id="KW-1185">Reference proteome</keyword>
<keyword evidence="10" id="KW-0067">ATP-binding</keyword>
<dbReference type="Pfam" id="PF01336">
    <property type="entry name" value="tRNA_anti-codon"/>
    <property type="match status" value="1"/>
</dbReference>
<evidence type="ECO:0000256" key="12">
    <source>
        <dbReference type="ARBA" id="ARBA00022990"/>
    </source>
</evidence>
<evidence type="ECO:0000256" key="10">
    <source>
        <dbReference type="ARBA" id="ARBA00022840"/>
    </source>
</evidence>
<dbReference type="GO" id="GO:0005524">
    <property type="term" value="F:ATP binding"/>
    <property type="evidence" value="ECO:0007669"/>
    <property type="project" value="UniProtKB-KW"/>
</dbReference>
<reference evidence="19 20" key="1">
    <citation type="journal article" date="2010" name="Nature">
        <title>The genome of a songbird.</title>
        <authorList>
            <person name="Warren W.C."/>
            <person name="Clayton D.F."/>
            <person name="Ellegren H."/>
            <person name="Arnold A.P."/>
            <person name="Hillier L.W."/>
            <person name="Kunstner A."/>
            <person name="Searle S."/>
            <person name="White S."/>
            <person name="Vilella A.J."/>
            <person name="Fairley S."/>
            <person name="Heger A."/>
            <person name="Kong L."/>
            <person name="Ponting C.P."/>
            <person name="Jarvis E.D."/>
            <person name="Mello C.V."/>
            <person name="Minx P."/>
            <person name="Lovell P."/>
            <person name="Velho T.A."/>
            <person name="Ferris M."/>
            <person name="Balakrishnan C.N."/>
            <person name="Sinha S."/>
            <person name="Blatti C."/>
            <person name="London S.E."/>
            <person name="Li Y."/>
            <person name="Lin Y.C."/>
            <person name="George J."/>
            <person name="Sweedler J."/>
            <person name="Southey B."/>
            <person name="Gunaratne P."/>
            <person name="Watson M."/>
            <person name="Nam K."/>
            <person name="Backstrom N."/>
            <person name="Smeds L."/>
            <person name="Nabholz B."/>
            <person name="Itoh Y."/>
            <person name="Whitney O."/>
            <person name="Pfenning A.R."/>
            <person name="Howard J."/>
            <person name="Volker M."/>
            <person name="Skinner B.M."/>
            <person name="Griffin D.K."/>
            <person name="Ye L."/>
            <person name="McLaren W.M."/>
            <person name="Flicek P."/>
            <person name="Quesada V."/>
            <person name="Velasco G."/>
            <person name="Lopez-Otin C."/>
            <person name="Puente X.S."/>
            <person name="Olender T."/>
            <person name="Lancet D."/>
            <person name="Smit A.F."/>
            <person name="Hubley R."/>
            <person name="Konkel M.K."/>
            <person name="Walker J.A."/>
            <person name="Batzer M.A."/>
            <person name="Gu W."/>
            <person name="Pollock D.D."/>
            <person name="Chen L."/>
            <person name="Cheng Z."/>
            <person name="Eichler E.E."/>
            <person name="Stapley J."/>
            <person name="Slate J."/>
            <person name="Ekblom R."/>
            <person name="Birkhead T."/>
            <person name="Burke T."/>
            <person name="Burt D."/>
            <person name="Scharff C."/>
            <person name="Adam I."/>
            <person name="Richard H."/>
            <person name="Sultan M."/>
            <person name="Soldatov A."/>
            <person name="Lehrach H."/>
            <person name="Edwards S.V."/>
            <person name="Yang S.P."/>
            <person name="Li X."/>
            <person name="Graves T."/>
            <person name="Fulton L."/>
            <person name="Nelson J."/>
            <person name="Chinwalla A."/>
            <person name="Hou S."/>
            <person name="Mardis E.R."/>
            <person name="Wilson R.K."/>
        </authorList>
    </citation>
    <scope>NUCLEOTIDE SEQUENCE [LARGE SCALE GENOMIC DNA]</scope>
</reference>
<dbReference type="InterPro" id="IPR045864">
    <property type="entry name" value="aa-tRNA-synth_II/BPL/LPL"/>
</dbReference>
<feature type="compositionally biased region" description="Pro residues" evidence="17">
    <location>
        <begin position="52"/>
        <end position="63"/>
    </location>
</feature>
<dbReference type="CDD" id="cd00776">
    <property type="entry name" value="AsxRS_core"/>
    <property type="match status" value="1"/>
</dbReference>
<dbReference type="FunFam" id="2.40.50.140:FF:000144">
    <property type="entry name" value="Aspartate--tRNA ligase, cytoplasmic"/>
    <property type="match status" value="1"/>
</dbReference>
<dbReference type="Pfam" id="PF00152">
    <property type="entry name" value="tRNA-synt_2"/>
    <property type="match status" value="1"/>
</dbReference>
<dbReference type="InterPro" id="IPR004365">
    <property type="entry name" value="NA-bd_OB_tRNA"/>
</dbReference>
<dbReference type="InterPro" id="IPR002312">
    <property type="entry name" value="Asp/Asn-tRNA-synth_IIb"/>
</dbReference>
<accession>H0ZNK0</accession>
<dbReference type="PROSITE" id="PS50862">
    <property type="entry name" value="AA_TRNA_LIGASE_II"/>
    <property type="match status" value="1"/>
</dbReference>
<dbReference type="PANTHER" id="PTHR43450">
    <property type="entry name" value="ASPARTYL-TRNA SYNTHETASE"/>
    <property type="match status" value="1"/>
</dbReference>
<comment type="subcellular location">
    <subcellularLocation>
        <location evidence="2">Cytoplasm</location>
    </subcellularLocation>
</comment>
<dbReference type="STRING" id="59729.ENSTGUP00000012177"/>
<evidence type="ECO:0000256" key="13">
    <source>
        <dbReference type="ARBA" id="ARBA00023146"/>
    </source>
</evidence>
<dbReference type="FunFam" id="3.30.930.10:FF:000013">
    <property type="entry name" value="Aspartate--tRNA ligase, cytoplasmic"/>
    <property type="match status" value="1"/>
</dbReference>
<comment type="subunit">
    <text evidence="15">Homodimer. Part of a multisubunit complex that groups tRNA ligases for Arg (RARS1), Asp (DARS1), Gln (QARS1), Ile (IARS1), Leu (LARS1), Lys (KARS1), Met (MARS1) the bifunctional ligase for Glu and Pro (EPRS1) and the auxiliary subunits AIMP1/p43, AIMP2/p38 and EEF1E1/p18.</text>
</comment>
<comment type="function">
    <text evidence="1">Catalyzes the specific attachment of an amino acid to its cognate tRNA in a 2 step reaction: the amino acid (AA) is first activated by ATP to form AA-AMP and then transferred to the acceptor end of the tRNA.</text>
</comment>
<dbReference type="NCBIfam" id="NF003483">
    <property type="entry name" value="PRK05159.1"/>
    <property type="match status" value="1"/>
</dbReference>
<evidence type="ECO:0000256" key="11">
    <source>
        <dbReference type="ARBA" id="ARBA00022917"/>
    </source>
</evidence>
<feature type="region of interest" description="Disordered" evidence="17">
    <location>
        <begin position="113"/>
        <end position="151"/>
    </location>
</feature>
<keyword evidence="13" id="KW-0030">Aminoacyl-tRNA synthetase</keyword>
<evidence type="ECO:0000313" key="19">
    <source>
        <dbReference type="Ensembl" id="ENSTGUP00000012177.2"/>
    </source>
</evidence>
<evidence type="ECO:0000256" key="15">
    <source>
        <dbReference type="ARBA" id="ARBA00047007"/>
    </source>
</evidence>
<evidence type="ECO:0000256" key="6">
    <source>
        <dbReference type="ARBA" id="ARBA00022490"/>
    </source>
</evidence>
<evidence type="ECO:0000256" key="3">
    <source>
        <dbReference type="ARBA" id="ARBA00005312"/>
    </source>
</evidence>
<gene>
    <name evidence="19" type="primary">DARS1</name>
</gene>
<dbReference type="InterPro" id="IPR006195">
    <property type="entry name" value="aa-tRNA-synth_II"/>
</dbReference>
<comment type="similarity">
    <text evidence="3">Belongs to the class-II aminoacyl-tRNA synthetase family. Type 2 subfamily.</text>
</comment>
<feature type="region of interest" description="Disordered" evidence="17">
    <location>
        <begin position="1"/>
        <end position="100"/>
    </location>
</feature>
<evidence type="ECO:0000256" key="7">
    <source>
        <dbReference type="ARBA" id="ARBA00022553"/>
    </source>
</evidence>
<dbReference type="GO" id="GO:0017101">
    <property type="term" value="C:aminoacyl-tRNA synthetase multienzyme complex"/>
    <property type="evidence" value="ECO:0007669"/>
    <property type="project" value="Ensembl"/>
</dbReference>
<keyword evidence="7" id="KW-0597">Phosphoprotein</keyword>
<dbReference type="CDD" id="cd04320">
    <property type="entry name" value="AspRS_cyto_N"/>
    <property type="match status" value="1"/>
</dbReference>
<dbReference type="Gene3D" id="2.40.50.140">
    <property type="entry name" value="Nucleic acid-binding proteins"/>
    <property type="match status" value="1"/>
</dbReference>
<dbReference type="AlphaFoldDB" id="H0ZNK0"/>
<proteinExistence type="inferred from homology"/>
<dbReference type="GO" id="GO:0045202">
    <property type="term" value="C:synapse"/>
    <property type="evidence" value="ECO:0007669"/>
    <property type="project" value="Ensembl"/>
</dbReference>
<dbReference type="GeneTree" id="ENSGT01030000234618"/>
<dbReference type="NCBIfam" id="TIGR00458">
    <property type="entry name" value="aspS_nondisc"/>
    <property type="match status" value="1"/>
</dbReference>
<dbReference type="Gene3D" id="3.30.930.10">
    <property type="entry name" value="Bira Bifunctional Protein, Domain 2"/>
    <property type="match status" value="1"/>
</dbReference>
<protein>
    <recommendedName>
        <fullName evidence="5">Aspartate--tRNA ligase, cytoplasmic</fullName>
        <ecNumber evidence="4">6.1.1.12</ecNumber>
    </recommendedName>
    <alternativeName>
        <fullName evidence="14">Aspartyl-tRNA synthetase</fullName>
    </alternativeName>
</protein>
<evidence type="ECO:0000259" key="18">
    <source>
        <dbReference type="PROSITE" id="PS50862"/>
    </source>
</evidence>
<dbReference type="Ensembl" id="ENSTGUT00000012311.2">
    <property type="protein sequence ID" value="ENSTGUP00000012177.2"/>
    <property type="gene ID" value="ENSTGUG00000011810.2"/>
</dbReference>
<evidence type="ECO:0000313" key="20">
    <source>
        <dbReference type="Proteomes" id="UP000007754"/>
    </source>
</evidence>
<evidence type="ECO:0000256" key="2">
    <source>
        <dbReference type="ARBA" id="ARBA00004496"/>
    </source>
</evidence>
<dbReference type="GO" id="GO:0006422">
    <property type="term" value="P:aspartyl-tRNA aminoacylation"/>
    <property type="evidence" value="ECO:0007669"/>
    <property type="project" value="InterPro"/>
</dbReference>
<dbReference type="Proteomes" id="UP000007754">
    <property type="component" value="Chromosome 7"/>
</dbReference>
<dbReference type="EC" id="6.1.1.12" evidence="4"/>
<keyword evidence="9" id="KW-0547">Nucleotide-binding</keyword>
<evidence type="ECO:0000256" key="9">
    <source>
        <dbReference type="ARBA" id="ARBA00022741"/>
    </source>
</evidence>
<feature type="compositionally biased region" description="Gly residues" evidence="17">
    <location>
        <begin position="29"/>
        <end position="39"/>
    </location>
</feature>
<dbReference type="PANTHER" id="PTHR43450:SF1">
    <property type="entry name" value="ASPARTATE--TRNA LIGASE, CYTOPLASMIC"/>
    <property type="match status" value="1"/>
</dbReference>
<dbReference type="InterPro" id="IPR004364">
    <property type="entry name" value="Aa-tRNA-synt_II"/>
</dbReference>
<evidence type="ECO:0000256" key="5">
    <source>
        <dbReference type="ARBA" id="ARBA00018853"/>
    </source>
</evidence>
<dbReference type="PRINTS" id="PR01042">
    <property type="entry name" value="TRNASYNTHASP"/>
</dbReference>
<evidence type="ECO:0000256" key="14">
    <source>
        <dbReference type="ARBA" id="ARBA00033155"/>
    </source>
</evidence>
<dbReference type="GO" id="GO:0004815">
    <property type="term" value="F:aspartate-tRNA ligase activity"/>
    <property type="evidence" value="ECO:0007669"/>
    <property type="project" value="UniProtKB-EC"/>
</dbReference>
<keyword evidence="8" id="KW-0436">Ligase</keyword>
<dbReference type="InterPro" id="IPR004523">
    <property type="entry name" value="Asp-tRNA_synthase_2"/>
</dbReference>